<comment type="caution">
    <text evidence="3">The sequence shown here is derived from an EMBL/GenBank/DDBJ whole genome shotgun (WGS) entry which is preliminary data.</text>
</comment>
<dbReference type="CDD" id="cd04301">
    <property type="entry name" value="NAT_SF"/>
    <property type="match status" value="1"/>
</dbReference>
<sequence length="389" mass="42154">MSATSPQIRILEVPPPSSADAEPTPAIVGWSEIDAEASREVFGHDDFTETPAQYVARFADQRHSTKTLLVAVPEGVTGQPTEPGQVLGVAPFGLPTDDNLHLAQGGVSVRASARRQGIGTALWRAAEERIRAAGRTTVTEWTAHAAEVPDGVEVLEAKTGVGKIPATDAAARFALRHGFTLEQTERQSTLRLPVAPETVAAWRAEAQGVAGADYRVVQWENRTPEQWLEPMAELNRRMSTDVPMGGLEFEEEAWDAQRVRDLDERAAARGYRYVLSAAEHVPSGTLVAYTQLDVSKHKPEVSYQETTIVHGEHRGKRLGLLVKSANIELLAATHPAVRRIHTWNAGENEHMLAINIRMGFELAAVEGAWQAKLGAPATAESTPAESTAV</sequence>
<name>A0ABW2Q7W0_9MICO</name>
<feature type="domain" description="N-acetyltransferase" evidence="2">
    <location>
        <begin position="25"/>
        <end position="205"/>
    </location>
</feature>
<keyword evidence="3" id="KW-0808">Transferase</keyword>
<dbReference type="PROSITE" id="PS51186">
    <property type="entry name" value="GNAT"/>
    <property type="match status" value="1"/>
</dbReference>
<reference evidence="4" key="1">
    <citation type="journal article" date="2019" name="Int. J. Syst. Evol. Microbiol.">
        <title>The Global Catalogue of Microorganisms (GCM) 10K type strain sequencing project: providing services to taxonomists for standard genome sequencing and annotation.</title>
        <authorList>
            <consortium name="The Broad Institute Genomics Platform"/>
            <consortium name="The Broad Institute Genome Sequencing Center for Infectious Disease"/>
            <person name="Wu L."/>
            <person name="Ma J."/>
        </authorList>
    </citation>
    <scope>NUCLEOTIDE SEQUENCE [LARGE SCALE GENOMIC DNA]</scope>
    <source>
        <strain evidence="4">JCM 1490</strain>
    </source>
</reference>
<dbReference type="InterPro" id="IPR016181">
    <property type="entry name" value="Acyl_CoA_acyltransferase"/>
</dbReference>
<dbReference type="EMBL" id="JBHTCQ010000001">
    <property type="protein sequence ID" value="MFC7404047.1"/>
    <property type="molecule type" value="Genomic_DNA"/>
</dbReference>
<accession>A0ABW2Q7W0</accession>
<dbReference type="SUPFAM" id="SSF55729">
    <property type="entry name" value="Acyl-CoA N-acyltransferases (Nat)"/>
    <property type="match status" value="2"/>
</dbReference>
<feature type="region of interest" description="Disordered" evidence="1">
    <location>
        <begin position="1"/>
        <end position="23"/>
    </location>
</feature>
<evidence type="ECO:0000259" key="2">
    <source>
        <dbReference type="PROSITE" id="PS51186"/>
    </source>
</evidence>
<proteinExistence type="predicted"/>
<dbReference type="EC" id="2.3.1.-" evidence="3"/>
<dbReference type="Pfam" id="PF00583">
    <property type="entry name" value="Acetyltransf_1"/>
    <property type="match status" value="1"/>
</dbReference>
<gene>
    <name evidence="3" type="ORF">ACFQQL_02915</name>
</gene>
<dbReference type="GO" id="GO:0016746">
    <property type="term" value="F:acyltransferase activity"/>
    <property type="evidence" value="ECO:0007669"/>
    <property type="project" value="UniProtKB-KW"/>
</dbReference>
<organism evidence="3 4">
    <name type="scientific">Georgenia alba</name>
    <dbReference type="NCBI Taxonomy" id="2233858"/>
    <lineage>
        <taxon>Bacteria</taxon>
        <taxon>Bacillati</taxon>
        <taxon>Actinomycetota</taxon>
        <taxon>Actinomycetes</taxon>
        <taxon>Micrococcales</taxon>
        <taxon>Bogoriellaceae</taxon>
        <taxon>Georgenia</taxon>
    </lineage>
</organism>
<keyword evidence="4" id="KW-1185">Reference proteome</keyword>
<evidence type="ECO:0000313" key="3">
    <source>
        <dbReference type="EMBL" id="MFC7404047.1"/>
    </source>
</evidence>
<dbReference type="InterPro" id="IPR000182">
    <property type="entry name" value="GNAT_dom"/>
</dbReference>
<evidence type="ECO:0000313" key="4">
    <source>
        <dbReference type="Proteomes" id="UP001596455"/>
    </source>
</evidence>
<dbReference type="Gene3D" id="3.40.630.30">
    <property type="match status" value="1"/>
</dbReference>
<protein>
    <submittedName>
        <fullName evidence="3">GNAT family N-acetyltransferase</fullName>
        <ecNumber evidence="3">2.3.1.-</ecNumber>
    </submittedName>
</protein>
<evidence type="ECO:0000256" key="1">
    <source>
        <dbReference type="SAM" id="MobiDB-lite"/>
    </source>
</evidence>
<dbReference type="Proteomes" id="UP001596455">
    <property type="component" value="Unassembled WGS sequence"/>
</dbReference>
<dbReference type="RefSeq" id="WP_382391074.1">
    <property type="nucleotide sequence ID" value="NZ_JBHTCQ010000001.1"/>
</dbReference>
<keyword evidence="3" id="KW-0012">Acyltransferase</keyword>